<dbReference type="GO" id="GO:0007059">
    <property type="term" value="P:chromosome segregation"/>
    <property type="evidence" value="ECO:0007669"/>
    <property type="project" value="UniProtKB-KW"/>
</dbReference>
<dbReference type="PANTHER" id="PTHR30349:SF81">
    <property type="entry name" value="TYROSINE RECOMBINASE XERC"/>
    <property type="match status" value="1"/>
</dbReference>
<organism evidence="7 8">
    <name type="scientific">Comamonas antarctica</name>
    <dbReference type="NCBI Taxonomy" id="2743470"/>
    <lineage>
        <taxon>Bacteria</taxon>
        <taxon>Pseudomonadati</taxon>
        <taxon>Pseudomonadota</taxon>
        <taxon>Betaproteobacteria</taxon>
        <taxon>Burkholderiales</taxon>
        <taxon>Comamonadaceae</taxon>
        <taxon>Comamonas</taxon>
    </lineage>
</organism>
<feature type="region of interest" description="Disordered" evidence="5">
    <location>
        <begin position="1"/>
        <end position="27"/>
    </location>
</feature>
<dbReference type="Gene3D" id="1.10.150.130">
    <property type="match status" value="1"/>
</dbReference>
<dbReference type="Gene3D" id="1.10.443.10">
    <property type="entry name" value="Intergrase catalytic core"/>
    <property type="match status" value="1"/>
</dbReference>
<gene>
    <name evidence="7" type="ORF">HUK68_09345</name>
</gene>
<evidence type="ECO:0000256" key="3">
    <source>
        <dbReference type="ARBA" id="ARBA00023125"/>
    </source>
</evidence>
<dbReference type="CDD" id="cd00799">
    <property type="entry name" value="INT_Cre_C"/>
    <property type="match status" value="1"/>
</dbReference>
<reference evidence="7 8" key="1">
    <citation type="submission" date="2020-06" db="EMBL/GenBank/DDBJ databases">
        <title>Acidovorax antarctica sp. nov., isolated from Corinth ice sheet soil, Antarctic Fields Peninsula.</title>
        <authorList>
            <person name="Xu Q."/>
            <person name="Peng F."/>
        </authorList>
    </citation>
    <scope>NUCLEOTIDE SEQUENCE [LARGE SCALE GENOMIC DNA]</scope>
    <source>
        <strain evidence="7 8">16-35-5</strain>
    </source>
</reference>
<dbReference type="RefSeq" id="WP_175503952.1">
    <property type="nucleotide sequence ID" value="NZ_CP054840.1"/>
</dbReference>
<dbReference type="SUPFAM" id="SSF56349">
    <property type="entry name" value="DNA breaking-rejoining enzymes"/>
    <property type="match status" value="1"/>
</dbReference>
<evidence type="ECO:0000256" key="1">
    <source>
        <dbReference type="ARBA" id="ARBA00022829"/>
    </source>
</evidence>
<evidence type="ECO:0000259" key="6">
    <source>
        <dbReference type="PROSITE" id="PS51898"/>
    </source>
</evidence>
<dbReference type="SUPFAM" id="SSF47823">
    <property type="entry name" value="lambda integrase-like, N-terminal domain"/>
    <property type="match status" value="1"/>
</dbReference>
<sequence length="380" mass="41336">MSNTVFVGDVSNSQHSSPATSDALYRADGNSTLPAPLSAQGLDEQARQAMHALLREGESLNTRTSYQSALRYWAAWHALRYGRQIVLPLSADCVLQFVVDHAQRSTPNGLSCEMPAAIDQALVEAGYKSRPGAPAHNTLVHRVSVLSKAHQVRDLPNPCHDPRVRELLSRTRKAYAKRGAMPQKKDALTRDLLAQLLDTCDDSLRGRRDRALLLFAWASGGRRRSEVAGADMQFLRRMPSGDYLYTLAYSKTNQAGVDAPENHKPVLGAAARALEAWLQASGIQQGAIFRRILKGGHLGEPLSPAAVRNIVRERCATAGIEGDFSAHSLRSGFVTEAGRRNVPLSDTMAMTGHQSVATVLGYFRAESALGNQAARMMEGD</sequence>
<keyword evidence="2" id="KW-0229">DNA integration</keyword>
<accession>A0A6N1X5M1</accession>
<dbReference type="InterPro" id="IPR050090">
    <property type="entry name" value="Tyrosine_recombinase_XerCD"/>
</dbReference>
<dbReference type="Pfam" id="PF00589">
    <property type="entry name" value="Phage_integrase"/>
    <property type="match status" value="1"/>
</dbReference>
<dbReference type="EMBL" id="CP054840">
    <property type="protein sequence ID" value="QKV53075.1"/>
    <property type="molecule type" value="Genomic_DNA"/>
</dbReference>
<name>A0A6N1X5M1_9BURK</name>
<evidence type="ECO:0000256" key="2">
    <source>
        <dbReference type="ARBA" id="ARBA00022908"/>
    </source>
</evidence>
<dbReference type="GO" id="GO:0006310">
    <property type="term" value="P:DNA recombination"/>
    <property type="evidence" value="ECO:0007669"/>
    <property type="project" value="UniProtKB-KW"/>
</dbReference>
<dbReference type="GO" id="GO:0015074">
    <property type="term" value="P:DNA integration"/>
    <property type="evidence" value="ECO:0007669"/>
    <property type="project" value="UniProtKB-KW"/>
</dbReference>
<protein>
    <submittedName>
        <fullName evidence="7">Site-specific integrase</fullName>
    </submittedName>
</protein>
<dbReference type="InterPro" id="IPR013762">
    <property type="entry name" value="Integrase-like_cat_sf"/>
</dbReference>
<dbReference type="PANTHER" id="PTHR30349">
    <property type="entry name" value="PHAGE INTEGRASE-RELATED"/>
    <property type="match status" value="1"/>
</dbReference>
<dbReference type="KEGG" id="aant:HUK68_09345"/>
<keyword evidence="1" id="KW-0159">Chromosome partition</keyword>
<feature type="compositionally biased region" description="Polar residues" evidence="5">
    <location>
        <begin position="1"/>
        <end position="20"/>
    </location>
</feature>
<evidence type="ECO:0000313" key="7">
    <source>
        <dbReference type="EMBL" id="QKV53075.1"/>
    </source>
</evidence>
<dbReference type="InterPro" id="IPR002104">
    <property type="entry name" value="Integrase_catalytic"/>
</dbReference>
<keyword evidence="8" id="KW-1185">Reference proteome</keyword>
<dbReference type="AlphaFoldDB" id="A0A6N1X5M1"/>
<keyword evidence="4" id="KW-0233">DNA recombination</keyword>
<keyword evidence="3" id="KW-0238">DNA-binding</keyword>
<dbReference type="Proteomes" id="UP000509579">
    <property type="component" value="Chromosome"/>
</dbReference>
<evidence type="ECO:0000256" key="4">
    <source>
        <dbReference type="ARBA" id="ARBA00023172"/>
    </source>
</evidence>
<proteinExistence type="predicted"/>
<evidence type="ECO:0000256" key="5">
    <source>
        <dbReference type="SAM" id="MobiDB-lite"/>
    </source>
</evidence>
<dbReference type="PROSITE" id="PS51898">
    <property type="entry name" value="TYR_RECOMBINASE"/>
    <property type="match status" value="1"/>
</dbReference>
<feature type="domain" description="Tyr recombinase" evidence="6">
    <location>
        <begin position="183"/>
        <end position="377"/>
    </location>
</feature>
<dbReference type="InterPro" id="IPR010998">
    <property type="entry name" value="Integrase_recombinase_N"/>
</dbReference>
<dbReference type="InterPro" id="IPR011010">
    <property type="entry name" value="DNA_brk_join_enz"/>
</dbReference>
<evidence type="ECO:0000313" key="8">
    <source>
        <dbReference type="Proteomes" id="UP000509579"/>
    </source>
</evidence>
<dbReference type="GO" id="GO:0003677">
    <property type="term" value="F:DNA binding"/>
    <property type="evidence" value="ECO:0007669"/>
    <property type="project" value="UniProtKB-KW"/>
</dbReference>